<dbReference type="OrthoDB" id="10452537at2759"/>
<dbReference type="AlphaFoldDB" id="A0A9N9HNF9"/>
<name>A0A9N9HNF9_9GLOM</name>
<reference evidence="2" key="1">
    <citation type="submission" date="2021-06" db="EMBL/GenBank/DDBJ databases">
        <authorList>
            <person name="Kallberg Y."/>
            <person name="Tangrot J."/>
            <person name="Rosling A."/>
        </authorList>
    </citation>
    <scope>NUCLEOTIDE SEQUENCE</scope>
    <source>
        <strain evidence="2">IN212</strain>
    </source>
</reference>
<evidence type="ECO:0000313" key="3">
    <source>
        <dbReference type="Proteomes" id="UP000789396"/>
    </source>
</evidence>
<dbReference type="Proteomes" id="UP000789396">
    <property type="component" value="Unassembled WGS sequence"/>
</dbReference>
<evidence type="ECO:0000256" key="1">
    <source>
        <dbReference type="SAM" id="MobiDB-lite"/>
    </source>
</evidence>
<comment type="caution">
    <text evidence="2">The sequence shown here is derived from an EMBL/GenBank/DDBJ whole genome shotgun (WGS) entry which is preliminary data.</text>
</comment>
<feature type="region of interest" description="Disordered" evidence="1">
    <location>
        <begin position="12"/>
        <end position="105"/>
    </location>
</feature>
<sequence>EYQSDLKLVIQDEENAIQPSTSSNKEATGNLSQTDENILKNLLEKSVIQDDENSIHPSTSSNNEATGNASQPDENAIQPSTSSNQETAQLILNTTENVNADRRRE</sequence>
<feature type="compositionally biased region" description="Polar residues" evidence="1">
    <location>
        <begin position="55"/>
        <end position="98"/>
    </location>
</feature>
<feature type="non-terminal residue" evidence="2">
    <location>
        <position position="105"/>
    </location>
</feature>
<accession>A0A9N9HNF9</accession>
<feature type="compositionally biased region" description="Polar residues" evidence="1">
    <location>
        <begin position="17"/>
        <end position="36"/>
    </location>
</feature>
<evidence type="ECO:0000313" key="2">
    <source>
        <dbReference type="EMBL" id="CAG8698010.1"/>
    </source>
</evidence>
<keyword evidence="3" id="KW-1185">Reference proteome</keyword>
<feature type="non-terminal residue" evidence="2">
    <location>
        <position position="1"/>
    </location>
</feature>
<proteinExistence type="predicted"/>
<gene>
    <name evidence="2" type="ORF">RFULGI_LOCUS10291</name>
</gene>
<dbReference type="EMBL" id="CAJVPZ010020029">
    <property type="protein sequence ID" value="CAG8698010.1"/>
    <property type="molecule type" value="Genomic_DNA"/>
</dbReference>
<protein>
    <submittedName>
        <fullName evidence="2">16603_t:CDS:1</fullName>
    </submittedName>
</protein>
<organism evidence="2 3">
    <name type="scientific">Racocetra fulgida</name>
    <dbReference type="NCBI Taxonomy" id="60492"/>
    <lineage>
        <taxon>Eukaryota</taxon>
        <taxon>Fungi</taxon>
        <taxon>Fungi incertae sedis</taxon>
        <taxon>Mucoromycota</taxon>
        <taxon>Glomeromycotina</taxon>
        <taxon>Glomeromycetes</taxon>
        <taxon>Diversisporales</taxon>
        <taxon>Gigasporaceae</taxon>
        <taxon>Racocetra</taxon>
    </lineage>
</organism>